<evidence type="ECO:0000313" key="1">
    <source>
        <dbReference type="EMBL" id="GAX76797.1"/>
    </source>
</evidence>
<name>A0A250X140_9CHLO</name>
<gene>
    <name evidence="1" type="ORF">CEUSTIGMA_g4243.t1</name>
</gene>
<reference evidence="1 2" key="1">
    <citation type="submission" date="2017-08" db="EMBL/GenBank/DDBJ databases">
        <title>Acidophilic green algal genome provides insights into adaptation to an acidic environment.</title>
        <authorList>
            <person name="Hirooka S."/>
            <person name="Hirose Y."/>
            <person name="Kanesaki Y."/>
            <person name="Higuchi S."/>
            <person name="Fujiwara T."/>
            <person name="Onuma R."/>
            <person name="Era A."/>
            <person name="Ohbayashi R."/>
            <person name="Uzuka A."/>
            <person name="Nozaki H."/>
            <person name="Yoshikawa H."/>
            <person name="Miyagishima S.Y."/>
        </authorList>
    </citation>
    <scope>NUCLEOTIDE SEQUENCE [LARGE SCALE GENOMIC DNA]</scope>
    <source>
        <strain evidence="1 2">NIES-2499</strain>
    </source>
</reference>
<keyword evidence="2" id="KW-1185">Reference proteome</keyword>
<dbReference type="EMBL" id="BEGY01000020">
    <property type="protein sequence ID" value="GAX76797.1"/>
    <property type="molecule type" value="Genomic_DNA"/>
</dbReference>
<evidence type="ECO:0000313" key="2">
    <source>
        <dbReference type="Proteomes" id="UP000232323"/>
    </source>
</evidence>
<accession>A0A250X140</accession>
<proteinExistence type="predicted"/>
<protein>
    <submittedName>
        <fullName evidence="1">Uncharacterized protein</fullName>
    </submittedName>
</protein>
<dbReference type="Proteomes" id="UP000232323">
    <property type="component" value="Unassembled WGS sequence"/>
</dbReference>
<organism evidence="1 2">
    <name type="scientific">Chlamydomonas eustigma</name>
    <dbReference type="NCBI Taxonomy" id="1157962"/>
    <lineage>
        <taxon>Eukaryota</taxon>
        <taxon>Viridiplantae</taxon>
        <taxon>Chlorophyta</taxon>
        <taxon>core chlorophytes</taxon>
        <taxon>Chlorophyceae</taxon>
        <taxon>CS clade</taxon>
        <taxon>Chlamydomonadales</taxon>
        <taxon>Chlamydomonadaceae</taxon>
        <taxon>Chlamydomonas</taxon>
    </lineage>
</organism>
<sequence>MATKYDFLELESGKDKGSCGVFTAALFYYYSIKNFDLDVYLNTCNELDARSIVNLLFHEASVISNGLADDFGDFFVTFASKFGLLKKLSFRSSRFPDFLRASLPALLELLSIETDGFLKFSCHTQVTTPERLQKLKEDKALLLTLHLTGQTHGCGLRWIISMVGAVARSVYHTEVTFKVWTAAEMLGACTTYLRNSMSEEYEAWDVILHAKDDDSSEVDRRVQVSSVVDEKAPQATEEGTSYSTIITPMHSTKTHSLSRAKALYKNGREALIMMDDAWDVICPYCEACL</sequence>
<dbReference type="AlphaFoldDB" id="A0A250X140"/>
<comment type="caution">
    <text evidence="1">The sequence shown here is derived from an EMBL/GenBank/DDBJ whole genome shotgun (WGS) entry which is preliminary data.</text>
</comment>